<keyword evidence="15" id="KW-1185">Reference proteome</keyword>
<dbReference type="GO" id="GO:0008444">
    <property type="term" value="F:CDP-diacylglycerol-glycerol-3-phosphate 3-phosphatidyltransferase activity"/>
    <property type="evidence" value="ECO:0007669"/>
    <property type="project" value="InterPro"/>
</dbReference>
<keyword evidence="4 12" id="KW-0808">Transferase</keyword>
<gene>
    <name evidence="14" type="ORF">F751_0410</name>
</gene>
<protein>
    <submittedName>
        <fullName evidence="14">CDP-diacylglycerol-glycerol-3-phosphate 3-phosphatidyltransferase</fullName>
    </submittedName>
</protein>
<dbReference type="SMART" id="SM00248">
    <property type="entry name" value="ANK"/>
    <property type="match status" value="5"/>
</dbReference>
<organism evidence="14 15">
    <name type="scientific">Auxenochlorella protothecoides</name>
    <name type="common">Green microalga</name>
    <name type="synonym">Chlorella protothecoides</name>
    <dbReference type="NCBI Taxonomy" id="3075"/>
    <lineage>
        <taxon>Eukaryota</taxon>
        <taxon>Viridiplantae</taxon>
        <taxon>Chlorophyta</taxon>
        <taxon>core chlorophytes</taxon>
        <taxon>Trebouxiophyceae</taxon>
        <taxon>Chlorellales</taxon>
        <taxon>Chlorellaceae</taxon>
        <taxon>Auxenochlorella</taxon>
    </lineage>
</organism>
<reference evidence="14 15" key="1">
    <citation type="journal article" date="2014" name="BMC Genomics">
        <title>Oil accumulation mechanisms of the oleaginous microalga Chlorella protothecoides revealed through its genome, transcriptomes, and proteomes.</title>
        <authorList>
            <person name="Gao C."/>
            <person name="Wang Y."/>
            <person name="Shen Y."/>
            <person name="Yan D."/>
            <person name="He X."/>
            <person name="Dai J."/>
            <person name="Wu Q."/>
        </authorList>
    </citation>
    <scope>NUCLEOTIDE SEQUENCE [LARGE SCALE GENOMIC DNA]</scope>
    <source>
        <strain evidence="14 15">0710</strain>
    </source>
</reference>
<dbReference type="GeneID" id="23611801"/>
<dbReference type="PANTHER" id="PTHR14269">
    <property type="entry name" value="CDP-DIACYLGLYCEROL--GLYCEROL-3-PHOSPHATE 3-PHOSPHATIDYLTRANSFERASE-RELATED"/>
    <property type="match status" value="1"/>
</dbReference>
<dbReference type="InterPro" id="IPR050324">
    <property type="entry name" value="CDP-alcohol_PTase-I"/>
</dbReference>
<dbReference type="Pfam" id="PF00023">
    <property type="entry name" value="Ank"/>
    <property type="match status" value="1"/>
</dbReference>
<dbReference type="GO" id="GO:0046474">
    <property type="term" value="P:glycerophospholipid biosynthetic process"/>
    <property type="evidence" value="ECO:0007669"/>
    <property type="project" value="TreeGrafter"/>
</dbReference>
<feature type="transmembrane region" description="Helical" evidence="13">
    <location>
        <begin position="677"/>
        <end position="700"/>
    </location>
</feature>
<comment type="subcellular location">
    <subcellularLocation>
        <location evidence="1">Membrane</location>
        <topology evidence="1">Multi-pass membrane protein</topology>
    </subcellularLocation>
</comment>
<evidence type="ECO:0000313" key="15">
    <source>
        <dbReference type="Proteomes" id="UP000028924"/>
    </source>
</evidence>
<evidence type="ECO:0000256" key="5">
    <source>
        <dbReference type="ARBA" id="ARBA00022692"/>
    </source>
</evidence>
<evidence type="ECO:0000256" key="7">
    <source>
        <dbReference type="ARBA" id="ARBA00023098"/>
    </source>
</evidence>
<dbReference type="Pfam" id="PF01066">
    <property type="entry name" value="CDP-OH_P_transf"/>
    <property type="match status" value="1"/>
</dbReference>
<evidence type="ECO:0000256" key="9">
    <source>
        <dbReference type="ARBA" id="ARBA00023209"/>
    </source>
</evidence>
<dbReference type="InterPro" id="IPR043130">
    <property type="entry name" value="CDP-OH_PTrfase_TM_dom"/>
</dbReference>
<proteinExistence type="inferred from homology"/>
<dbReference type="PANTHER" id="PTHR14269:SF62">
    <property type="entry name" value="CDP-DIACYLGLYCEROL--GLYCEROL-3-PHOSPHATE 3-PHOSPHATIDYLTRANSFERASE 1, CHLOROPLASTIC"/>
    <property type="match status" value="1"/>
</dbReference>
<accession>A0A087SBC2</accession>
<dbReference type="InterPro" id="IPR048254">
    <property type="entry name" value="CDP_ALCOHOL_P_TRANSF_CS"/>
</dbReference>
<keyword evidence="6 13" id="KW-1133">Transmembrane helix</keyword>
<dbReference type="Gene3D" id="3.40.50.150">
    <property type="entry name" value="Vaccinia Virus protein VP39"/>
    <property type="match status" value="1"/>
</dbReference>
<evidence type="ECO:0000256" key="13">
    <source>
        <dbReference type="SAM" id="Phobius"/>
    </source>
</evidence>
<dbReference type="KEGG" id="apro:F751_0410"/>
<evidence type="ECO:0000256" key="8">
    <source>
        <dbReference type="ARBA" id="ARBA00023136"/>
    </source>
</evidence>
<dbReference type="InterPro" id="IPR000462">
    <property type="entry name" value="CDP-OH_P_trans"/>
</dbReference>
<dbReference type="AlphaFoldDB" id="A0A087SBC2"/>
<feature type="repeat" description="ANK" evidence="11">
    <location>
        <begin position="302"/>
        <end position="334"/>
    </location>
</feature>
<dbReference type="InterPro" id="IPR036770">
    <property type="entry name" value="Ankyrin_rpt-contain_sf"/>
</dbReference>
<dbReference type="Gene3D" id="1.25.40.20">
    <property type="entry name" value="Ankyrin repeat-containing domain"/>
    <property type="match status" value="1"/>
</dbReference>
<evidence type="ECO:0000256" key="1">
    <source>
        <dbReference type="ARBA" id="ARBA00004141"/>
    </source>
</evidence>
<name>A0A087SBC2_AUXPR</name>
<dbReference type="PROSITE" id="PS50297">
    <property type="entry name" value="ANK_REP_REGION"/>
    <property type="match status" value="2"/>
</dbReference>
<dbReference type="eggNOG" id="KOG1617">
    <property type="taxonomic scope" value="Eukaryota"/>
</dbReference>
<evidence type="ECO:0000256" key="12">
    <source>
        <dbReference type="RuleBase" id="RU003750"/>
    </source>
</evidence>
<dbReference type="eggNOG" id="KOG0504">
    <property type="taxonomic scope" value="Eukaryota"/>
</dbReference>
<evidence type="ECO:0000256" key="6">
    <source>
        <dbReference type="ARBA" id="ARBA00022989"/>
    </source>
</evidence>
<dbReference type="RefSeq" id="XP_011395896.1">
    <property type="nucleotide sequence ID" value="XM_011397594.1"/>
</dbReference>
<keyword evidence="10" id="KW-1208">Phospholipid metabolism</keyword>
<feature type="repeat" description="ANK" evidence="11">
    <location>
        <begin position="336"/>
        <end position="362"/>
    </location>
</feature>
<sequence>MVVAGDGTMGARTAQKRVRAELQRAGVKPSGPGRACIQVPDGGPLIAGHLLARPARLGGTPRRPSHAAGGPTSLPPLLAALTVRLARVARHSLAWDPCCGSGSLPHAALGTVGCRLALGSDAARGALPEAGAGPAGSDWAVLDAVGAARRAQRGRWLDALLADPPYGVRAVRHGGDGHRTVAAPGVDALRAAAGVDCPLCQVDDQDASCLAPSPKVRRDTGTCKAVAAAADTDDHLGPILRGLLDLARHALREAPRAQRYAEVRGAASGLDVDVWRAAWLGDTAAIASFLAAGGDVDARDLRSQTALQFAAGYGRLPAVRLLLEAGASLEVADEPGAKPALHRAAARGHVEVVRALLAAGASPAQRCGEGLTALMLAAQFGHSAATAALAADGGLLAEDPGGRTALDLAAQWGKEGTLRALLAAGPGACVPHLARAVLLAARWGHVGALRTLAAAGADLGPGLREAEAWARPGAAEECRAWESLDSPIDRRADYYRLTALEGLRKRSTGTVSPFLNLPNLLTISRVFMVPMFVVTWFWTSTAAPATTAALFTIAALTDWLDGYLARRLQLTSAFGAFLDPVADKIMVSTALILLASDPPPPISLPAMVVPVVIMTARELTMSALREWAAAWSNEAHKAVKVNSLGKWKTALQMVAMTALLVLRHADLILGPGYESGLHALVLGALAVLWLAAFLAVWSLVNCEITRCRRGMTARGH</sequence>
<dbReference type="PROSITE" id="PS50088">
    <property type="entry name" value="ANK_REPEAT"/>
    <property type="match status" value="2"/>
</dbReference>
<keyword evidence="3" id="KW-0444">Lipid biosynthesis</keyword>
<keyword evidence="9" id="KW-0594">Phospholipid biosynthesis</keyword>
<dbReference type="Gene3D" id="1.20.120.1760">
    <property type="match status" value="1"/>
</dbReference>
<dbReference type="InterPro" id="IPR004570">
    <property type="entry name" value="Phosphatidylglycerol_P_synth"/>
</dbReference>
<dbReference type="OrthoDB" id="10020554at2759"/>
<keyword evidence="5 13" id="KW-0812">Transmembrane</keyword>
<keyword evidence="8 13" id="KW-0472">Membrane</keyword>
<dbReference type="InterPro" id="IPR029063">
    <property type="entry name" value="SAM-dependent_MTases_sf"/>
</dbReference>
<dbReference type="EMBL" id="KL662086">
    <property type="protein sequence ID" value="KFM23026.1"/>
    <property type="molecule type" value="Genomic_DNA"/>
</dbReference>
<evidence type="ECO:0000256" key="11">
    <source>
        <dbReference type="PROSITE-ProRule" id="PRU00023"/>
    </source>
</evidence>
<evidence type="ECO:0000313" key="14">
    <source>
        <dbReference type="EMBL" id="KFM23026.1"/>
    </source>
</evidence>
<dbReference type="GO" id="GO:0016020">
    <property type="term" value="C:membrane"/>
    <property type="evidence" value="ECO:0007669"/>
    <property type="project" value="UniProtKB-SubCell"/>
</dbReference>
<dbReference type="STRING" id="3075.A0A087SBC2"/>
<evidence type="ECO:0000256" key="10">
    <source>
        <dbReference type="ARBA" id="ARBA00023264"/>
    </source>
</evidence>
<dbReference type="Proteomes" id="UP000028924">
    <property type="component" value="Unassembled WGS sequence"/>
</dbReference>
<comment type="similarity">
    <text evidence="2 12">Belongs to the CDP-alcohol phosphatidyltransferase class-I family.</text>
</comment>
<evidence type="ECO:0000256" key="3">
    <source>
        <dbReference type="ARBA" id="ARBA00022516"/>
    </source>
</evidence>
<dbReference type="PROSITE" id="PS00379">
    <property type="entry name" value="CDP_ALCOHOL_P_TRANSF"/>
    <property type="match status" value="1"/>
</dbReference>
<dbReference type="SUPFAM" id="SSF53335">
    <property type="entry name" value="S-adenosyl-L-methionine-dependent methyltransferases"/>
    <property type="match status" value="1"/>
</dbReference>
<keyword evidence="11" id="KW-0040">ANK repeat</keyword>
<dbReference type="Pfam" id="PF12796">
    <property type="entry name" value="Ank_2"/>
    <property type="match status" value="1"/>
</dbReference>
<keyword evidence="7" id="KW-0443">Lipid metabolism</keyword>
<evidence type="ECO:0000256" key="2">
    <source>
        <dbReference type="ARBA" id="ARBA00010441"/>
    </source>
</evidence>
<dbReference type="NCBIfam" id="TIGR00560">
    <property type="entry name" value="pgsA"/>
    <property type="match status" value="1"/>
</dbReference>
<dbReference type="InterPro" id="IPR002110">
    <property type="entry name" value="Ankyrin_rpt"/>
</dbReference>
<evidence type="ECO:0000256" key="4">
    <source>
        <dbReference type="ARBA" id="ARBA00022679"/>
    </source>
</evidence>
<dbReference type="SUPFAM" id="SSF48403">
    <property type="entry name" value="Ankyrin repeat"/>
    <property type="match status" value="1"/>
</dbReference>